<reference evidence="7 8" key="1">
    <citation type="submission" date="2020-01" db="EMBL/GenBank/DDBJ databases">
        <authorList>
            <person name="Chen S."/>
        </authorList>
    </citation>
    <scope>NUCLEOTIDE SEQUENCE [LARGE SCALE GENOMIC DNA]</scope>
    <source>
        <strain evidence="7 8">GS-10</strain>
    </source>
</reference>
<evidence type="ECO:0000256" key="5">
    <source>
        <dbReference type="SAM" id="Phobius"/>
    </source>
</evidence>
<keyword evidence="8" id="KW-1185">Reference proteome</keyword>
<evidence type="ECO:0000256" key="1">
    <source>
        <dbReference type="ARBA" id="ARBA00004127"/>
    </source>
</evidence>
<dbReference type="Proteomes" id="UP000479043">
    <property type="component" value="Unassembled WGS sequence"/>
</dbReference>
<protein>
    <submittedName>
        <fullName evidence="7">DUF202 domain-containing protein</fullName>
    </submittedName>
</protein>
<dbReference type="InterPro" id="IPR003807">
    <property type="entry name" value="DUF202"/>
</dbReference>
<dbReference type="RefSeq" id="WP_160972153.1">
    <property type="nucleotide sequence ID" value="NZ_WWEN01000002.1"/>
</dbReference>
<evidence type="ECO:0000259" key="6">
    <source>
        <dbReference type="Pfam" id="PF02656"/>
    </source>
</evidence>
<keyword evidence="3 5" id="KW-1133">Transmembrane helix</keyword>
<organism evidence="7 8">
    <name type="scientific">Thalassovita mangrovi</name>
    <dbReference type="NCBI Taxonomy" id="2692236"/>
    <lineage>
        <taxon>Bacteria</taxon>
        <taxon>Pseudomonadati</taxon>
        <taxon>Pseudomonadota</taxon>
        <taxon>Alphaproteobacteria</taxon>
        <taxon>Rhodobacterales</taxon>
        <taxon>Roseobacteraceae</taxon>
        <taxon>Thalassovita</taxon>
    </lineage>
</organism>
<comment type="caution">
    <text evidence="7">The sequence shown here is derived from an EMBL/GenBank/DDBJ whole genome shotgun (WGS) entry which is preliminary data.</text>
</comment>
<evidence type="ECO:0000256" key="4">
    <source>
        <dbReference type="ARBA" id="ARBA00023136"/>
    </source>
</evidence>
<evidence type="ECO:0000313" key="8">
    <source>
        <dbReference type="Proteomes" id="UP000479043"/>
    </source>
</evidence>
<feature type="domain" description="DUF202" evidence="6">
    <location>
        <begin position="8"/>
        <end position="68"/>
    </location>
</feature>
<name>A0A6L8LJ14_9RHOB</name>
<comment type="subcellular location">
    <subcellularLocation>
        <location evidence="1">Endomembrane system</location>
        <topology evidence="1">Multi-pass membrane protein</topology>
    </subcellularLocation>
</comment>
<dbReference type="AlphaFoldDB" id="A0A6L8LJ14"/>
<keyword evidence="2 5" id="KW-0812">Transmembrane</keyword>
<keyword evidence="4 5" id="KW-0472">Membrane</keyword>
<dbReference type="Pfam" id="PF02656">
    <property type="entry name" value="DUF202"/>
    <property type="match status" value="1"/>
</dbReference>
<feature type="transmembrane region" description="Helical" evidence="5">
    <location>
        <begin position="85"/>
        <end position="105"/>
    </location>
</feature>
<feature type="transmembrane region" description="Helical" evidence="5">
    <location>
        <begin position="42"/>
        <end position="61"/>
    </location>
</feature>
<gene>
    <name evidence="7" type="ORF">GR167_04035</name>
</gene>
<dbReference type="EMBL" id="WWEN01000002">
    <property type="protein sequence ID" value="MYM54460.1"/>
    <property type="molecule type" value="Genomic_DNA"/>
</dbReference>
<feature type="transmembrane region" description="Helical" evidence="5">
    <location>
        <begin position="15"/>
        <end position="36"/>
    </location>
</feature>
<proteinExistence type="predicted"/>
<evidence type="ECO:0000256" key="2">
    <source>
        <dbReference type="ARBA" id="ARBA00022692"/>
    </source>
</evidence>
<sequence length="106" mass="11778">MIRNYTEHASNERTFLAWVRTAIAIVAFGLAISRFGNPQGEIWSEIGMLGSGAAVIVLAFIRMRHVRKRIDAPETLDDDSEPSDALLVLMIIALFVLIGAFLIHVR</sequence>
<evidence type="ECO:0000313" key="7">
    <source>
        <dbReference type="EMBL" id="MYM54460.1"/>
    </source>
</evidence>
<accession>A0A6L8LJ14</accession>
<dbReference type="GO" id="GO:0012505">
    <property type="term" value="C:endomembrane system"/>
    <property type="evidence" value="ECO:0007669"/>
    <property type="project" value="UniProtKB-SubCell"/>
</dbReference>
<evidence type="ECO:0000256" key="3">
    <source>
        <dbReference type="ARBA" id="ARBA00022989"/>
    </source>
</evidence>